<dbReference type="GO" id="GO:0003677">
    <property type="term" value="F:DNA binding"/>
    <property type="evidence" value="ECO:0007669"/>
    <property type="project" value="UniProtKB-KW"/>
</dbReference>
<feature type="domain" description="Helicase C-terminal" evidence="19">
    <location>
        <begin position="214"/>
        <end position="361"/>
    </location>
</feature>
<dbReference type="Pfam" id="PF16124">
    <property type="entry name" value="RecQ_Zn_bind"/>
    <property type="match status" value="1"/>
</dbReference>
<keyword evidence="5" id="KW-0547">Nucleotide-binding</keyword>
<dbReference type="InterPro" id="IPR010997">
    <property type="entry name" value="HRDC-like_sf"/>
</dbReference>
<dbReference type="InterPro" id="IPR001650">
    <property type="entry name" value="Helicase_C-like"/>
</dbReference>
<dbReference type="PROSITE" id="PS51194">
    <property type="entry name" value="HELICASE_CTER"/>
    <property type="match status" value="1"/>
</dbReference>
<keyword evidence="14" id="KW-0413">Isomerase</keyword>
<keyword evidence="4" id="KW-0479">Metal-binding</keyword>
<keyword evidence="21" id="KW-1185">Reference proteome</keyword>
<dbReference type="PANTHER" id="PTHR13710">
    <property type="entry name" value="DNA HELICASE RECQ FAMILY MEMBER"/>
    <property type="match status" value="1"/>
</dbReference>
<name>A0A347WKT4_9LACT</name>
<evidence type="ECO:0000256" key="4">
    <source>
        <dbReference type="ARBA" id="ARBA00022723"/>
    </source>
</evidence>
<dbReference type="InterPro" id="IPR044876">
    <property type="entry name" value="HRDC_dom_sf"/>
</dbReference>
<sequence>MSLEHALSQYFGYEAFRSGQREIVEAILRQEDVLAILPTGGGKSICYQLPALLMEGLTIVISPLISLMKDQVDTLVNHNIPAAYLNSSLSTEDYIQTMQALRAGELKLLYVAPERLEQDGFIQQMNALNIAMIAVDEAHCVSQWGHDFRPSYRTITDFINQLDERPIVAAFTATATQLVRDDIAVQLDLAEPAVFLNSFDRPNIKFTVKEPAHKFNELLQEVNEADAMVIYANSRKNVDQLYDKLKARRYRVAKYHAGLAAEARDQAQNDFIYDEVNLIVATNAFGMGIDKTDVRKVIHYNMPKDLESYYQEAGRAGRDSLEAEAVLLFGNQDIVQSRFLIDQSQDPYVNERLNQMIQYTQYTGCLRQFILRYFGEELAEPCMNCSSCLREFRQKDVTKEAQMVLSCIIRMKQPFGTTMVADVLRGSQNQKIKDWSFDRLSTYGLLKNRSDSEVKDIISQLLASGDLGVNEFRGLVPTQQATQVLKGERSVLIKEKKRTRRQTRPTEVSGNFKAVLADEDKELFEILREVRSVLAKQEKMPAYIIFNNRSLIDMSQKRPTTYVDFLNVEGVGQVKANKYWEVFTDAIQAYVDGADDIGID</sequence>
<evidence type="ECO:0000259" key="18">
    <source>
        <dbReference type="PROSITE" id="PS51192"/>
    </source>
</evidence>
<dbReference type="SMART" id="SM00956">
    <property type="entry name" value="RQC"/>
    <property type="match status" value="1"/>
</dbReference>
<dbReference type="Pfam" id="PF09382">
    <property type="entry name" value="RQC"/>
    <property type="match status" value="1"/>
</dbReference>
<dbReference type="SUPFAM" id="SSF46785">
    <property type="entry name" value="Winged helix' DNA-binding domain"/>
    <property type="match status" value="1"/>
</dbReference>
<dbReference type="Gene3D" id="1.10.150.80">
    <property type="entry name" value="HRDC domain"/>
    <property type="match status" value="1"/>
</dbReference>
<dbReference type="SMART" id="SM00341">
    <property type="entry name" value="HRDC"/>
    <property type="match status" value="1"/>
</dbReference>
<keyword evidence="9" id="KW-0862">Zinc</keyword>
<dbReference type="GO" id="GO:0043590">
    <property type="term" value="C:bacterial nucleoid"/>
    <property type="evidence" value="ECO:0007669"/>
    <property type="project" value="TreeGrafter"/>
</dbReference>
<dbReference type="GO" id="GO:0009378">
    <property type="term" value="F:four-way junction helicase activity"/>
    <property type="evidence" value="ECO:0007669"/>
    <property type="project" value="TreeGrafter"/>
</dbReference>
<organism evidence="20 21">
    <name type="scientific">Suicoccus acidiformans</name>
    <dbReference type="NCBI Taxonomy" id="2036206"/>
    <lineage>
        <taxon>Bacteria</taxon>
        <taxon>Bacillati</taxon>
        <taxon>Bacillota</taxon>
        <taxon>Bacilli</taxon>
        <taxon>Lactobacillales</taxon>
        <taxon>Aerococcaceae</taxon>
        <taxon>Suicoccus</taxon>
    </lineage>
</organism>
<keyword evidence="13" id="KW-0234">DNA repair</keyword>
<dbReference type="SUPFAM" id="SSF47819">
    <property type="entry name" value="HRDC-like"/>
    <property type="match status" value="1"/>
</dbReference>
<evidence type="ECO:0000313" key="21">
    <source>
        <dbReference type="Proteomes" id="UP000263232"/>
    </source>
</evidence>
<dbReference type="CDD" id="cd17920">
    <property type="entry name" value="DEXHc_RecQ"/>
    <property type="match status" value="1"/>
</dbReference>
<dbReference type="PROSITE" id="PS51192">
    <property type="entry name" value="HELICASE_ATP_BIND_1"/>
    <property type="match status" value="1"/>
</dbReference>
<evidence type="ECO:0000259" key="17">
    <source>
        <dbReference type="PROSITE" id="PS50967"/>
    </source>
</evidence>
<dbReference type="GO" id="GO:0005524">
    <property type="term" value="F:ATP binding"/>
    <property type="evidence" value="ECO:0007669"/>
    <property type="project" value="UniProtKB-KW"/>
</dbReference>
<accession>A0A347WKT4</accession>
<evidence type="ECO:0000256" key="14">
    <source>
        <dbReference type="ARBA" id="ARBA00023235"/>
    </source>
</evidence>
<dbReference type="OrthoDB" id="9763310at2"/>
<comment type="cofactor">
    <cofactor evidence="2">
        <name>Zn(2+)</name>
        <dbReference type="ChEBI" id="CHEBI:29105"/>
    </cofactor>
</comment>
<dbReference type="Proteomes" id="UP000263232">
    <property type="component" value="Chromosome"/>
</dbReference>
<evidence type="ECO:0000256" key="6">
    <source>
        <dbReference type="ARBA" id="ARBA00022763"/>
    </source>
</evidence>
<keyword evidence="6" id="KW-0227">DNA damage</keyword>
<dbReference type="GO" id="GO:0006310">
    <property type="term" value="P:DNA recombination"/>
    <property type="evidence" value="ECO:0007669"/>
    <property type="project" value="UniProtKB-UniRule"/>
</dbReference>
<evidence type="ECO:0000256" key="16">
    <source>
        <dbReference type="NCBIfam" id="TIGR01389"/>
    </source>
</evidence>
<dbReference type="InterPro" id="IPR018982">
    <property type="entry name" value="RQC_domain"/>
</dbReference>
<dbReference type="InterPro" id="IPR006293">
    <property type="entry name" value="DNA_helicase_ATP-dep_RecQ_bac"/>
</dbReference>
<dbReference type="GO" id="GO:0030894">
    <property type="term" value="C:replisome"/>
    <property type="evidence" value="ECO:0007669"/>
    <property type="project" value="TreeGrafter"/>
</dbReference>
<dbReference type="NCBIfam" id="TIGR00614">
    <property type="entry name" value="recQ_fam"/>
    <property type="match status" value="1"/>
</dbReference>
<evidence type="ECO:0000256" key="11">
    <source>
        <dbReference type="ARBA" id="ARBA00023125"/>
    </source>
</evidence>
<dbReference type="GO" id="GO:0046872">
    <property type="term" value="F:metal ion binding"/>
    <property type="evidence" value="ECO:0007669"/>
    <property type="project" value="UniProtKB-KW"/>
</dbReference>
<dbReference type="EC" id="5.6.2.4" evidence="16"/>
<dbReference type="GO" id="GO:0005737">
    <property type="term" value="C:cytoplasm"/>
    <property type="evidence" value="ECO:0007669"/>
    <property type="project" value="TreeGrafter"/>
</dbReference>
<evidence type="ECO:0000256" key="12">
    <source>
        <dbReference type="ARBA" id="ARBA00023172"/>
    </source>
</evidence>
<dbReference type="InterPro" id="IPR027417">
    <property type="entry name" value="P-loop_NTPase"/>
</dbReference>
<dbReference type="InterPro" id="IPR011545">
    <property type="entry name" value="DEAD/DEAH_box_helicase_dom"/>
</dbReference>
<dbReference type="PANTHER" id="PTHR13710:SF105">
    <property type="entry name" value="ATP-DEPENDENT DNA HELICASE Q1"/>
    <property type="match status" value="1"/>
</dbReference>
<keyword evidence="8 20" id="KW-0347">Helicase</keyword>
<evidence type="ECO:0000256" key="5">
    <source>
        <dbReference type="ARBA" id="ARBA00022741"/>
    </source>
</evidence>
<dbReference type="InterPro" id="IPR002121">
    <property type="entry name" value="HRDC_dom"/>
</dbReference>
<evidence type="ECO:0000256" key="1">
    <source>
        <dbReference type="ARBA" id="ARBA00001946"/>
    </source>
</evidence>
<evidence type="ECO:0000256" key="7">
    <source>
        <dbReference type="ARBA" id="ARBA00022801"/>
    </source>
</evidence>
<gene>
    <name evidence="20" type="primary">recQ</name>
    <name evidence="20" type="ORF">CL176_06590</name>
</gene>
<dbReference type="EMBL" id="CP023434">
    <property type="protein sequence ID" value="AXY25691.1"/>
    <property type="molecule type" value="Genomic_DNA"/>
</dbReference>
<dbReference type="GO" id="GO:0016787">
    <property type="term" value="F:hydrolase activity"/>
    <property type="evidence" value="ECO:0007669"/>
    <property type="project" value="UniProtKB-KW"/>
</dbReference>
<dbReference type="InterPro" id="IPR036390">
    <property type="entry name" value="WH_DNA-bd_sf"/>
</dbReference>
<evidence type="ECO:0000256" key="2">
    <source>
        <dbReference type="ARBA" id="ARBA00001947"/>
    </source>
</evidence>
<comment type="similarity">
    <text evidence="3">Belongs to the helicase family. RecQ subfamily.</text>
</comment>
<evidence type="ECO:0000256" key="8">
    <source>
        <dbReference type="ARBA" id="ARBA00022806"/>
    </source>
</evidence>
<keyword evidence="7" id="KW-0378">Hydrolase</keyword>
<dbReference type="PROSITE" id="PS50967">
    <property type="entry name" value="HRDC"/>
    <property type="match status" value="1"/>
</dbReference>
<dbReference type="FunFam" id="3.40.50.300:FF:000296">
    <property type="entry name" value="ATP-dependent DNA helicase RecQ"/>
    <property type="match status" value="1"/>
</dbReference>
<dbReference type="InterPro" id="IPR014001">
    <property type="entry name" value="Helicase_ATP-bd"/>
</dbReference>
<evidence type="ECO:0000256" key="10">
    <source>
        <dbReference type="ARBA" id="ARBA00022840"/>
    </source>
</evidence>
<protein>
    <recommendedName>
        <fullName evidence="16">DNA helicase RecQ</fullName>
        <ecNumber evidence="16">5.6.2.4</ecNumber>
    </recommendedName>
</protein>
<evidence type="ECO:0000256" key="3">
    <source>
        <dbReference type="ARBA" id="ARBA00005446"/>
    </source>
</evidence>
<dbReference type="Pfam" id="PF00271">
    <property type="entry name" value="Helicase_C"/>
    <property type="match status" value="1"/>
</dbReference>
<keyword evidence="11" id="KW-0238">DNA-binding</keyword>
<dbReference type="Gene3D" id="1.10.10.10">
    <property type="entry name" value="Winged helix-like DNA-binding domain superfamily/Winged helix DNA-binding domain"/>
    <property type="match status" value="1"/>
</dbReference>
<dbReference type="SMART" id="SM00487">
    <property type="entry name" value="DEXDc"/>
    <property type="match status" value="1"/>
</dbReference>
<dbReference type="GO" id="GO:0009432">
    <property type="term" value="P:SOS response"/>
    <property type="evidence" value="ECO:0007669"/>
    <property type="project" value="UniProtKB-UniRule"/>
</dbReference>
<dbReference type="GO" id="GO:0006260">
    <property type="term" value="P:DNA replication"/>
    <property type="evidence" value="ECO:0007669"/>
    <property type="project" value="InterPro"/>
</dbReference>
<feature type="domain" description="Helicase ATP-binding" evidence="18">
    <location>
        <begin position="24"/>
        <end position="193"/>
    </location>
</feature>
<evidence type="ECO:0000256" key="15">
    <source>
        <dbReference type="ARBA" id="ARBA00034617"/>
    </source>
</evidence>
<dbReference type="KEGG" id="abae:CL176_06590"/>
<dbReference type="Pfam" id="PF00270">
    <property type="entry name" value="DEAD"/>
    <property type="match status" value="1"/>
</dbReference>
<dbReference type="GO" id="GO:0006281">
    <property type="term" value="P:DNA repair"/>
    <property type="evidence" value="ECO:0007669"/>
    <property type="project" value="UniProtKB-KW"/>
</dbReference>
<evidence type="ECO:0000256" key="13">
    <source>
        <dbReference type="ARBA" id="ARBA00023204"/>
    </source>
</evidence>
<dbReference type="GO" id="GO:0043138">
    <property type="term" value="F:3'-5' DNA helicase activity"/>
    <property type="evidence" value="ECO:0007669"/>
    <property type="project" value="UniProtKB-EC"/>
</dbReference>
<dbReference type="Pfam" id="PF00570">
    <property type="entry name" value="HRDC"/>
    <property type="match status" value="1"/>
</dbReference>
<dbReference type="SUPFAM" id="SSF52540">
    <property type="entry name" value="P-loop containing nucleoside triphosphate hydrolases"/>
    <property type="match status" value="1"/>
</dbReference>
<keyword evidence="12" id="KW-0233">DNA recombination</keyword>
<proteinExistence type="inferred from homology"/>
<reference evidence="20 21" key="1">
    <citation type="submission" date="2017-09" db="EMBL/GenBank/DDBJ databases">
        <title>Complete genome sequence of Oxytococcus suis strain ZY16052.</title>
        <authorList>
            <person name="Li F."/>
        </authorList>
    </citation>
    <scope>NUCLEOTIDE SEQUENCE [LARGE SCALE GENOMIC DNA]</scope>
    <source>
        <strain evidence="20 21">ZY16052</strain>
    </source>
</reference>
<dbReference type="Gene3D" id="3.40.50.300">
    <property type="entry name" value="P-loop containing nucleotide triphosphate hydrolases"/>
    <property type="match status" value="2"/>
</dbReference>
<comment type="catalytic activity">
    <reaction evidence="15">
        <text>Couples ATP hydrolysis with the unwinding of duplex DNA by translocating in the 3'-5' direction.</text>
        <dbReference type="EC" id="5.6.2.4"/>
    </reaction>
</comment>
<evidence type="ECO:0000259" key="19">
    <source>
        <dbReference type="PROSITE" id="PS51194"/>
    </source>
</evidence>
<dbReference type="NCBIfam" id="TIGR01389">
    <property type="entry name" value="recQ"/>
    <property type="match status" value="1"/>
</dbReference>
<evidence type="ECO:0000313" key="20">
    <source>
        <dbReference type="EMBL" id="AXY25691.1"/>
    </source>
</evidence>
<evidence type="ECO:0000256" key="9">
    <source>
        <dbReference type="ARBA" id="ARBA00022833"/>
    </source>
</evidence>
<feature type="domain" description="HRDC" evidence="17">
    <location>
        <begin position="517"/>
        <end position="597"/>
    </location>
</feature>
<dbReference type="InterPro" id="IPR036388">
    <property type="entry name" value="WH-like_DNA-bd_sf"/>
</dbReference>
<keyword evidence="10" id="KW-0067">ATP-binding</keyword>
<dbReference type="InterPro" id="IPR032284">
    <property type="entry name" value="RecQ_Zn-bd"/>
</dbReference>
<comment type="cofactor">
    <cofactor evidence="1">
        <name>Mg(2+)</name>
        <dbReference type="ChEBI" id="CHEBI:18420"/>
    </cofactor>
</comment>
<dbReference type="SMART" id="SM00490">
    <property type="entry name" value="HELICc"/>
    <property type="match status" value="1"/>
</dbReference>
<dbReference type="AlphaFoldDB" id="A0A347WKT4"/>
<dbReference type="InterPro" id="IPR004589">
    <property type="entry name" value="DNA_helicase_ATP-dep_RecQ"/>
</dbReference>